<evidence type="ECO:0000256" key="4">
    <source>
        <dbReference type="ARBA" id="ARBA00022679"/>
    </source>
</evidence>
<evidence type="ECO:0000256" key="5">
    <source>
        <dbReference type="ARBA" id="ARBA00022727"/>
    </source>
</evidence>
<dbReference type="RefSeq" id="WP_307206345.1">
    <property type="nucleotide sequence ID" value="NZ_JAUSSU010000009.1"/>
</dbReference>
<dbReference type="PANTHER" id="PTHR10344:SF4">
    <property type="entry name" value="UMP-CMP KINASE 2, MITOCHONDRIAL"/>
    <property type="match status" value="1"/>
</dbReference>
<keyword evidence="8 10" id="KW-0067">ATP-binding</keyword>
<comment type="caution">
    <text evidence="12">The sequence shown here is derived from an EMBL/GenBank/DDBJ whole genome shotgun (WGS) entry which is preliminary data.</text>
</comment>
<feature type="domain" description="Thymidylate kinase-like" evidence="11">
    <location>
        <begin position="8"/>
        <end position="199"/>
    </location>
</feature>
<evidence type="ECO:0000256" key="9">
    <source>
        <dbReference type="ARBA" id="ARBA00048743"/>
    </source>
</evidence>
<keyword evidence="4 10" id="KW-0808">Transferase</keyword>
<evidence type="ECO:0000256" key="2">
    <source>
        <dbReference type="ARBA" id="ARBA00012980"/>
    </source>
</evidence>
<dbReference type="InterPro" id="IPR039430">
    <property type="entry name" value="Thymidylate_kin-like_dom"/>
</dbReference>
<dbReference type="EMBL" id="JAUSSU010000009">
    <property type="protein sequence ID" value="MDQ0114961.1"/>
    <property type="molecule type" value="Genomic_DNA"/>
</dbReference>
<dbReference type="EC" id="2.7.4.9" evidence="2 10"/>
<organism evidence="12 13">
    <name type="scientific">Paenibacillus harenae</name>
    <dbReference type="NCBI Taxonomy" id="306543"/>
    <lineage>
        <taxon>Bacteria</taxon>
        <taxon>Bacillati</taxon>
        <taxon>Bacillota</taxon>
        <taxon>Bacilli</taxon>
        <taxon>Bacillales</taxon>
        <taxon>Paenibacillaceae</taxon>
        <taxon>Paenibacillus</taxon>
    </lineage>
</organism>
<dbReference type="HAMAP" id="MF_00165">
    <property type="entry name" value="Thymidylate_kinase"/>
    <property type="match status" value="1"/>
</dbReference>
<keyword evidence="5 10" id="KW-0545">Nucleotide biosynthesis</keyword>
<dbReference type="PANTHER" id="PTHR10344">
    <property type="entry name" value="THYMIDYLATE KINASE"/>
    <property type="match status" value="1"/>
</dbReference>
<dbReference type="CDD" id="cd01672">
    <property type="entry name" value="TMPK"/>
    <property type="match status" value="1"/>
</dbReference>
<keyword evidence="7 10" id="KW-0418">Kinase</keyword>
<comment type="caution">
    <text evidence="10">Lacks conserved residue(s) required for the propagation of feature annotation.</text>
</comment>
<comment type="function">
    <text evidence="10">Phosphorylation of dTMP to form dTDP in both de novo and salvage pathways of dTTP synthesis.</text>
</comment>
<accession>A0ABT9U5P3</accession>
<dbReference type="Gene3D" id="3.40.50.300">
    <property type="entry name" value="P-loop containing nucleotide triphosphate hydrolases"/>
    <property type="match status" value="1"/>
</dbReference>
<evidence type="ECO:0000313" key="13">
    <source>
        <dbReference type="Proteomes" id="UP001229346"/>
    </source>
</evidence>
<keyword evidence="6 10" id="KW-0547">Nucleotide-binding</keyword>
<reference evidence="12 13" key="1">
    <citation type="submission" date="2023-07" db="EMBL/GenBank/DDBJ databases">
        <title>Sorghum-associated microbial communities from plants grown in Nebraska, USA.</title>
        <authorList>
            <person name="Schachtman D."/>
        </authorList>
    </citation>
    <scope>NUCLEOTIDE SEQUENCE [LARGE SCALE GENOMIC DNA]</scope>
    <source>
        <strain evidence="12 13">CC482</strain>
    </source>
</reference>
<comment type="similarity">
    <text evidence="1 10">Belongs to the thymidylate kinase family.</text>
</comment>
<evidence type="ECO:0000256" key="7">
    <source>
        <dbReference type="ARBA" id="ARBA00022777"/>
    </source>
</evidence>
<proteinExistence type="inferred from homology"/>
<dbReference type="SUPFAM" id="SSF52540">
    <property type="entry name" value="P-loop containing nucleoside triphosphate hydrolases"/>
    <property type="match status" value="1"/>
</dbReference>
<dbReference type="GO" id="GO:0004798">
    <property type="term" value="F:dTMP kinase activity"/>
    <property type="evidence" value="ECO:0007669"/>
    <property type="project" value="UniProtKB-EC"/>
</dbReference>
<evidence type="ECO:0000256" key="1">
    <source>
        <dbReference type="ARBA" id="ARBA00009776"/>
    </source>
</evidence>
<evidence type="ECO:0000256" key="6">
    <source>
        <dbReference type="ARBA" id="ARBA00022741"/>
    </source>
</evidence>
<keyword evidence="13" id="KW-1185">Reference proteome</keyword>
<sequence>MPGLWITFEGLGGSGKTTQVQMLVEWLQRKNKGVVMTKEPGGTEIGQKLRSLLKEKQKPPIALLTELLLFEADRHETFKKIIEPNVSLGKTVVSDRGIDGSVAYQGFGRGVDIELIHNLTNIVTENKKPHLTFLIDITPKEAQERISLRDDTEQDQFDIEDMLFQERVRSGFLHMARIDSSRITIINGNATVDNVHQQITGTLENYWNSFICN</sequence>
<dbReference type="Pfam" id="PF02223">
    <property type="entry name" value="Thymidylate_kin"/>
    <property type="match status" value="1"/>
</dbReference>
<evidence type="ECO:0000313" key="12">
    <source>
        <dbReference type="EMBL" id="MDQ0114961.1"/>
    </source>
</evidence>
<protein>
    <recommendedName>
        <fullName evidence="3 10">Thymidylate kinase</fullName>
        <ecNumber evidence="2 10">2.7.4.9</ecNumber>
    </recommendedName>
    <alternativeName>
        <fullName evidence="10">dTMP kinase</fullName>
    </alternativeName>
</protein>
<evidence type="ECO:0000256" key="10">
    <source>
        <dbReference type="HAMAP-Rule" id="MF_00165"/>
    </source>
</evidence>
<evidence type="ECO:0000259" key="11">
    <source>
        <dbReference type="Pfam" id="PF02223"/>
    </source>
</evidence>
<gene>
    <name evidence="10" type="primary">tmk</name>
    <name evidence="12" type="ORF">J2T15_004418</name>
</gene>
<comment type="catalytic activity">
    <reaction evidence="9 10">
        <text>dTMP + ATP = dTDP + ADP</text>
        <dbReference type="Rhea" id="RHEA:13517"/>
        <dbReference type="ChEBI" id="CHEBI:30616"/>
        <dbReference type="ChEBI" id="CHEBI:58369"/>
        <dbReference type="ChEBI" id="CHEBI:63528"/>
        <dbReference type="ChEBI" id="CHEBI:456216"/>
        <dbReference type="EC" id="2.7.4.9"/>
    </reaction>
</comment>
<dbReference type="Proteomes" id="UP001229346">
    <property type="component" value="Unassembled WGS sequence"/>
</dbReference>
<evidence type="ECO:0000256" key="8">
    <source>
        <dbReference type="ARBA" id="ARBA00022840"/>
    </source>
</evidence>
<evidence type="ECO:0000256" key="3">
    <source>
        <dbReference type="ARBA" id="ARBA00017144"/>
    </source>
</evidence>
<dbReference type="InterPro" id="IPR018094">
    <property type="entry name" value="Thymidylate_kinase"/>
</dbReference>
<dbReference type="InterPro" id="IPR027417">
    <property type="entry name" value="P-loop_NTPase"/>
</dbReference>
<name>A0ABT9U5P3_PAEHA</name>
<dbReference type="NCBIfam" id="TIGR00041">
    <property type="entry name" value="DTMP_kinase"/>
    <property type="match status" value="1"/>
</dbReference>